<evidence type="ECO:0000256" key="2">
    <source>
        <dbReference type="ARBA" id="ARBA00023235"/>
    </source>
</evidence>
<evidence type="ECO:0000256" key="1">
    <source>
        <dbReference type="ARBA" id="ARBA00008558"/>
    </source>
</evidence>
<reference evidence="4 5" key="1">
    <citation type="submission" date="2017-03" db="EMBL/GenBank/DDBJ databases">
        <authorList>
            <person name="Afonso C.L."/>
            <person name="Miller P.J."/>
            <person name="Scott M.A."/>
            <person name="Spackman E."/>
            <person name="Goraichik I."/>
            <person name="Dimitrov K.M."/>
            <person name="Suarez D.L."/>
            <person name="Swayne D.E."/>
        </authorList>
    </citation>
    <scope>NUCLEOTIDE SEQUENCE [LARGE SCALE GENOMIC DNA]</scope>
    <source>
        <strain evidence="4 5">CECT 7680</strain>
    </source>
</reference>
<keyword evidence="2 4" id="KW-0413">Isomerase</keyword>
<dbReference type="AlphaFoldDB" id="A0A1Y5RLH1"/>
<dbReference type="InterPro" id="IPR010819">
    <property type="entry name" value="AGE/CE"/>
</dbReference>
<evidence type="ECO:0000256" key="3">
    <source>
        <dbReference type="SAM" id="MobiDB-lite"/>
    </source>
</evidence>
<dbReference type="PANTHER" id="PTHR15108">
    <property type="entry name" value="N-ACYLGLUCOSAMINE-2-EPIMERASE"/>
    <property type="match status" value="1"/>
</dbReference>
<dbReference type="Gene3D" id="1.50.10.10">
    <property type="match status" value="1"/>
</dbReference>
<dbReference type="SUPFAM" id="SSF48208">
    <property type="entry name" value="Six-hairpin glycosidases"/>
    <property type="match status" value="1"/>
</dbReference>
<dbReference type="RefSeq" id="WP_085867262.1">
    <property type="nucleotide sequence ID" value="NZ_FWFQ01000003.1"/>
</dbReference>
<dbReference type="EMBL" id="FWFQ01000003">
    <property type="protein sequence ID" value="SLN19293.1"/>
    <property type="molecule type" value="Genomic_DNA"/>
</dbReference>
<keyword evidence="5" id="KW-1185">Reference proteome</keyword>
<evidence type="ECO:0000313" key="4">
    <source>
        <dbReference type="EMBL" id="SLN19293.1"/>
    </source>
</evidence>
<gene>
    <name evidence="4" type="primary">yihS</name>
    <name evidence="4" type="ORF">PSA7680_00694</name>
</gene>
<feature type="region of interest" description="Disordered" evidence="3">
    <location>
        <begin position="1"/>
        <end position="21"/>
    </location>
</feature>
<name>A0A1Y5RLH1_9RHOB</name>
<comment type="similarity">
    <text evidence="1">Belongs to the N-acylglucosamine 2-epimerase family.</text>
</comment>
<dbReference type="GO" id="GO:0016853">
    <property type="term" value="F:isomerase activity"/>
    <property type="evidence" value="ECO:0007669"/>
    <property type="project" value="UniProtKB-KW"/>
</dbReference>
<dbReference type="InterPro" id="IPR012341">
    <property type="entry name" value="6hp_glycosidase-like_sf"/>
</dbReference>
<dbReference type="OrthoDB" id="9806359at2"/>
<dbReference type="Proteomes" id="UP000193409">
    <property type="component" value="Unassembled WGS sequence"/>
</dbReference>
<evidence type="ECO:0000313" key="5">
    <source>
        <dbReference type="Proteomes" id="UP000193409"/>
    </source>
</evidence>
<sequence>MPDLQSPHVAPGPEASDTPWRATESHRAFLAADALRQFDFFRASLGEGPGFHVLAADGTPLPTGKQELHTTTRLTHVYALGHLAGVAHAEEIVDRGMAYLWSHHRDADHGGYLWALEGDAPVDARKLAYGHVFVLLAAASAKAAGHPEADRLLADVDGILDAHFWEEDNGLFCDEYNRDFTPFSSYRGMNANMHGVEALLAAFEATGREKFLERAGRILDFFMRRIAPEHDWRLPEHYDADWRIDAGYAGDPMFRPAGTTPGHSFELARLLLQYWDLAGRPEDGSPEIARNVAYRAAQDAWDAESGGLYYTLKPGGAPDIRARYWWPVTEAIGAMAALQKATPGVTEDEEWYRRLWRFASLAFIDHERGGWFPEVAEGGIAPQTQFAGKPDIYHAVQADMLPLLPGLSGAYGEVRGLLA</sequence>
<accession>A0A1Y5RLH1</accession>
<organism evidence="4 5">
    <name type="scientific">Pseudoruegeria aquimaris</name>
    <dbReference type="NCBI Taxonomy" id="393663"/>
    <lineage>
        <taxon>Bacteria</taxon>
        <taxon>Pseudomonadati</taxon>
        <taxon>Pseudomonadota</taxon>
        <taxon>Alphaproteobacteria</taxon>
        <taxon>Rhodobacterales</taxon>
        <taxon>Roseobacteraceae</taxon>
        <taxon>Pseudoruegeria</taxon>
    </lineage>
</organism>
<proteinExistence type="inferred from homology"/>
<protein>
    <submittedName>
        <fullName evidence="4">Putative sugar isomerase YihS</fullName>
        <ecNumber evidence="4">5.-.-.-</ecNumber>
    </submittedName>
</protein>
<dbReference type="InterPro" id="IPR008928">
    <property type="entry name" value="6-hairpin_glycosidase_sf"/>
</dbReference>
<dbReference type="EC" id="5.-.-.-" evidence="4"/>
<dbReference type="Pfam" id="PF07221">
    <property type="entry name" value="GlcNAc_2-epim"/>
    <property type="match status" value="1"/>
</dbReference>
<dbReference type="GO" id="GO:0005975">
    <property type="term" value="P:carbohydrate metabolic process"/>
    <property type="evidence" value="ECO:0007669"/>
    <property type="project" value="InterPro"/>
</dbReference>